<evidence type="ECO:0000313" key="3">
    <source>
        <dbReference type="Proteomes" id="UP000280434"/>
    </source>
</evidence>
<keyword evidence="1" id="KW-1133">Transmembrane helix</keyword>
<feature type="transmembrane region" description="Helical" evidence="1">
    <location>
        <begin position="72"/>
        <end position="91"/>
    </location>
</feature>
<reference evidence="2 3" key="1">
    <citation type="submission" date="2018-10" db="EMBL/GenBank/DDBJ databases">
        <title>Paraburkholderia sp. 7MK8-2, isolated from soil.</title>
        <authorList>
            <person name="Gao Z.-H."/>
            <person name="Qiu L.-H."/>
        </authorList>
    </citation>
    <scope>NUCLEOTIDE SEQUENCE [LARGE SCALE GENOMIC DNA]</scope>
    <source>
        <strain evidence="2 3">7MK8-2</strain>
    </source>
</reference>
<gene>
    <name evidence="2" type="ORF">D7S89_26105</name>
</gene>
<organism evidence="2 3">
    <name type="scientific">Trinickia fusca</name>
    <dbReference type="NCBI Taxonomy" id="2419777"/>
    <lineage>
        <taxon>Bacteria</taxon>
        <taxon>Pseudomonadati</taxon>
        <taxon>Pseudomonadota</taxon>
        <taxon>Betaproteobacteria</taxon>
        <taxon>Burkholderiales</taxon>
        <taxon>Burkholderiaceae</taxon>
        <taxon>Trinickia</taxon>
    </lineage>
</organism>
<dbReference type="OrthoDB" id="9008670at2"/>
<keyword evidence="3" id="KW-1185">Reference proteome</keyword>
<comment type="caution">
    <text evidence="2">The sequence shown here is derived from an EMBL/GenBank/DDBJ whole genome shotgun (WGS) entry which is preliminary data.</text>
</comment>
<feature type="transmembrane region" description="Helical" evidence="1">
    <location>
        <begin position="122"/>
        <end position="145"/>
    </location>
</feature>
<feature type="transmembrane region" description="Helical" evidence="1">
    <location>
        <begin position="34"/>
        <end position="52"/>
    </location>
</feature>
<dbReference type="AlphaFoldDB" id="A0A494WZE9"/>
<sequence length="154" mass="16619">MNVSHPIPGDPLRRVYHLFEARHHALEPRAARRLNIALMCLGVSYALAWLEIPLSFAMSPPGDASMAGDSPLVAAITACVLLGALYTFVALCYAWARWLTVVMSLLSVVFVGPLLPAEWQTFALGALVTSTGLAAKFAAALLLIAPLHKRRDGR</sequence>
<evidence type="ECO:0000313" key="2">
    <source>
        <dbReference type="EMBL" id="RKP43422.1"/>
    </source>
</evidence>
<keyword evidence="1" id="KW-0472">Membrane</keyword>
<proteinExistence type="predicted"/>
<keyword evidence="1" id="KW-0812">Transmembrane</keyword>
<accession>A0A494WZE9</accession>
<evidence type="ECO:0000256" key="1">
    <source>
        <dbReference type="SAM" id="Phobius"/>
    </source>
</evidence>
<protein>
    <submittedName>
        <fullName evidence="2">Uncharacterized protein</fullName>
    </submittedName>
</protein>
<dbReference type="RefSeq" id="WP_121281769.1">
    <property type="nucleotide sequence ID" value="NZ_RBZV01000021.1"/>
</dbReference>
<feature type="transmembrane region" description="Helical" evidence="1">
    <location>
        <begin position="98"/>
        <end position="116"/>
    </location>
</feature>
<dbReference type="Proteomes" id="UP000280434">
    <property type="component" value="Unassembled WGS sequence"/>
</dbReference>
<dbReference type="EMBL" id="RBZV01000021">
    <property type="protein sequence ID" value="RKP43422.1"/>
    <property type="molecule type" value="Genomic_DNA"/>
</dbReference>
<name>A0A494WZE9_9BURK</name>